<dbReference type="PROSITE" id="PS51273">
    <property type="entry name" value="GATASE_TYPE_1"/>
    <property type="match status" value="1"/>
</dbReference>
<dbReference type="OrthoDB" id="7365442at2"/>
<dbReference type="InterPro" id="IPR017926">
    <property type="entry name" value="GATASE"/>
</dbReference>
<proteinExistence type="predicted"/>
<dbReference type="Gene3D" id="3.40.50.880">
    <property type="match status" value="1"/>
</dbReference>
<reference evidence="3" key="1">
    <citation type="submission" date="2018-09" db="EMBL/GenBank/DDBJ databases">
        <title>Paracoccus onubensis nov. sp. a moderate halophilic bacterium isolated from Gruta de las Maravillas (Aracena, Spain).</title>
        <authorList>
            <person name="Jurado V."/>
            <person name="Gutierrez-Patricio S."/>
            <person name="Gonzalez-Pimentel J.L."/>
            <person name="Miller A.Z."/>
            <person name="Laiz L."/>
            <person name="Saiz-Jimenez C."/>
        </authorList>
    </citation>
    <scope>NUCLEOTIDE SEQUENCE [LARGE SCALE GENOMIC DNA]</scope>
    <source>
        <strain evidence="3">DSM 26381</strain>
    </source>
</reference>
<dbReference type="InterPro" id="IPR029062">
    <property type="entry name" value="Class_I_gatase-like"/>
</dbReference>
<keyword evidence="2" id="KW-0808">Transferase</keyword>
<comment type="caution">
    <text evidence="2">The sequence shown here is derived from an EMBL/GenBank/DDBJ whole genome shotgun (WGS) entry which is preliminary data.</text>
</comment>
<feature type="domain" description="Glutamine amidotransferase" evidence="1">
    <location>
        <begin position="68"/>
        <end position="175"/>
    </location>
</feature>
<keyword evidence="3" id="KW-1185">Reference proteome</keyword>
<keyword evidence="2" id="KW-0315">Glutamine amidotransferase</keyword>
<dbReference type="CDD" id="cd01741">
    <property type="entry name" value="GATase1_1"/>
    <property type="match status" value="1"/>
</dbReference>
<dbReference type="Pfam" id="PF00117">
    <property type="entry name" value="GATase"/>
    <property type="match status" value="1"/>
</dbReference>
<dbReference type="GO" id="GO:0016740">
    <property type="term" value="F:transferase activity"/>
    <property type="evidence" value="ECO:0007669"/>
    <property type="project" value="UniProtKB-KW"/>
</dbReference>
<name>A0A419A3M5_9RHOB</name>
<protein>
    <submittedName>
        <fullName evidence="2">Type 1 glutamine amidotransferase</fullName>
    </submittedName>
</protein>
<accession>A0A419A3M5</accession>
<evidence type="ECO:0000259" key="1">
    <source>
        <dbReference type="Pfam" id="PF00117"/>
    </source>
</evidence>
<dbReference type="PANTHER" id="PTHR42695:SF5">
    <property type="entry name" value="GLUTAMINE AMIDOTRANSFERASE YLR126C-RELATED"/>
    <property type="match status" value="1"/>
</dbReference>
<dbReference type="AlphaFoldDB" id="A0A419A3M5"/>
<evidence type="ECO:0000313" key="2">
    <source>
        <dbReference type="EMBL" id="RJL08110.1"/>
    </source>
</evidence>
<dbReference type="GO" id="GO:0005829">
    <property type="term" value="C:cytosol"/>
    <property type="evidence" value="ECO:0007669"/>
    <property type="project" value="TreeGrafter"/>
</dbReference>
<dbReference type="RefSeq" id="WP_119899705.1">
    <property type="nucleotide sequence ID" value="NZ_QNRC01000004.1"/>
</dbReference>
<dbReference type="Proteomes" id="UP000283587">
    <property type="component" value="Unassembled WGS sequence"/>
</dbReference>
<evidence type="ECO:0000313" key="3">
    <source>
        <dbReference type="Proteomes" id="UP000283587"/>
    </source>
</evidence>
<dbReference type="PANTHER" id="PTHR42695">
    <property type="entry name" value="GLUTAMINE AMIDOTRANSFERASE YLR126C-RELATED"/>
    <property type="match status" value="1"/>
</dbReference>
<dbReference type="SUPFAM" id="SSF52317">
    <property type="entry name" value="Class I glutamine amidotransferase-like"/>
    <property type="match status" value="1"/>
</dbReference>
<dbReference type="EMBL" id="QZEW01000079">
    <property type="protein sequence ID" value="RJL08110.1"/>
    <property type="molecule type" value="Genomic_DNA"/>
</dbReference>
<sequence length="232" mass="25484">MRIGILQCGQSPAQLKDELGDYPDMFVRLLAGRGFDFRTWHVEAMEFPEAVDAADGWLLTGSRHGAYEDHAFIAPLEDFIRRAYRAGVPLVGICFGHQIIAQALGGTVAKHPDGWAVGAQDYDFGGQPVRLNAWHQDQVVALPPDAEVVGRNGFCENAALVYGDRAFSVQAHPEFDDAFIRGLIEHRGKGLVPQELQDRALARMGEAKDAGLLADRIESFFRQPRDTARGAA</sequence>
<dbReference type="InterPro" id="IPR044992">
    <property type="entry name" value="ChyE-like"/>
</dbReference>
<organism evidence="2 3">
    <name type="scientific">Paracoccus siganidrum</name>
    <dbReference type="NCBI Taxonomy" id="1276757"/>
    <lineage>
        <taxon>Bacteria</taxon>
        <taxon>Pseudomonadati</taxon>
        <taxon>Pseudomonadota</taxon>
        <taxon>Alphaproteobacteria</taxon>
        <taxon>Rhodobacterales</taxon>
        <taxon>Paracoccaceae</taxon>
        <taxon>Paracoccus</taxon>
    </lineage>
</organism>
<gene>
    <name evidence="2" type="ORF">D3P05_16655</name>
</gene>